<protein>
    <recommendedName>
        <fullName evidence="8">Carboxylic ester hydrolase</fullName>
        <ecNumber evidence="8">3.1.1.-</ecNumber>
    </recommendedName>
</protein>
<dbReference type="EC" id="3.1.1.-" evidence="8"/>
<evidence type="ECO:0000313" key="10">
    <source>
        <dbReference type="EMBL" id="CEL09314.1"/>
    </source>
</evidence>
<dbReference type="InterPro" id="IPR019826">
    <property type="entry name" value="Carboxylesterase_B_AS"/>
</dbReference>
<dbReference type="EMBL" id="CDMC01000013">
    <property type="protein sequence ID" value="CEL09314.1"/>
    <property type="molecule type" value="Genomic_DNA"/>
</dbReference>
<evidence type="ECO:0000256" key="7">
    <source>
        <dbReference type="ARBA" id="ARBA00023180"/>
    </source>
</evidence>
<dbReference type="AlphaFoldDB" id="A0A0U5GAL3"/>
<accession>A0A0U5GAL3</accession>
<proteinExistence type="inferred from homology"/>
<keyword evidence="4" id="KW-0732">Signal</keyword>
<evidence type="ECO:0000256" key="2">
    <source>
        <dbReference type="ARBA" id="ARBA00005964"/>
    </source>
</evidence>
<dbReference type="STRING" id="454130.A0A0U5GAL3"/>
<dbReference type="Pfam" id="PF00135">
    <property type="entry name" value="COesterase"/>
    <property type="match status" value="1"/>
</dbReference>
<evidence type="ECO:0000259" key="9">
    <source>
        <dbReference type="Pfam" id="PF00135"/>
    </source>
</evidence>
<evidence type="ECO:0000313" key="11">
    <source>
        <dbReference type="Proteomes" id="UP000054771"/>
    </source>
</evidence>
<dbReference type="PANTHER" id="PTHR11559">
    <property type="entry name" value="CARBOXYLESTERASE"/>
    <property type="match status" value="1"/>
</dbReference>
<comment type="similarity">
    <text evidence="2 8">Belongs to the type-B carboxylesterase/lipase family.</text>
</comment>
<dbReference type="GO" id="GO:0016787">
    <property type="term" value="F:hydrolase activity"/>
    <property type="evidence" value="ECO:0007669"/>
    <property type="project" value="UniProtKB-KW"/>
</dbReference>
<evidence type="ECO:0000256" key="1">
    <source>
        <dbReference type="ARBA" id="ARBA00004613"/>
    </source>
</evidence>
<sequence length="569" mass="62368">MRLFEDLSLWPLVVYQGVVNRLPGWNNDNLTVSIQGGTVQGRSSNGVDTFSGIPYAQPPVGNLRLRPPQRITRQLGTIDGTGHAMACPQQQPREQDFPGIMNLLSFLGDSGVTVPAPTDQSEDCLTVTVTRPSGTTSQDRLPVLFYIYGGAFEIGCTEDNDPADFVRYGVDIGKPFIFVAVNYRINGFGFLPGQRVAEEGVANLGLLDQRLGLEWTADNIASFGGDRTKVTIWGISAGAISVFDQMALNNGNHSHSLTGRPLFRAAIMSSGSMTPAESVSSEKAERVYERVVEAAGCSEAENSLQCLREVDYEIFHHAVSTLPGPLSYNGLALSYLPRPDGKTLRESPEILAREGRYAAVPMIVGTMEDEGTLISILQSNLTTTEHLADYLQGCFFAEGNQDQMSELVHTYGQGEACVENGSPFGTGFANEVFPGFKERSAVIGDVIFILMRRLFLTYSSTAHPDVPSWSYMGSFNKGAPVFGTTHGSDTAPFFNGNGTVYAAETFRRHFINFVYSLDPNKSDDHQSWPRWANSQEQLRVFASETSLIVDRYRSRAFDWIADNVGILHV</sequence>
<evidence type="ECO:0000256" key="8">
    <source>
        <dbReference type="RuleBase" id="RU361235"/>
    </source>
</evidence>
<gene>
    <name evidence="10" type="ORF">ASPCAL12452</name>
</gene>
<dbReference type="ESTHER" id="9euro-a0a0u5gal3">
    <property type="family name" value="Fungal_carboxylesterase_lipase"/>
</dbReference>
<comment type="subcellular location">
    <subcellularLocation>
        <location evidence="1">Secreted</location>
    </subcellularLocation>
</comment>
<name>A0A0U5GAL3_ASPCI</name>
<dbReference type="Gene3D" id="3.40.50.1820">
    <property type="entry name" value="alpha/beta hydrolase"/>
    <property type="match status" value="1"/>
</dbReference>
<dbReference type="GO" id="GO:0005576">
    <property type="term" value="C:extracellular region"/>
    <property type="evidence" value="ECO:0007669"/>
    <property type="project" value="UniProtKB-SubCell"/>
</dbReference>
<dbReference type="PROSITE" id="PS00122">
    <property type="entry name" value="CARBOXYLESTERASE_B_1"/>
    <property type="match status" value="1"/>
</dbReference>
<dbReference type="InterPro" id="IPR050309">
    <property type="entry name" value="Type-B_Carboxylest/Lipase"/>
</dbReference>
<evidence type="ECO:0000256" key="5">
    <source>
        <dbReference type="ARBA" id="ARBA00022801"/>
    </source>
</evidence>
<dbReference type="Proteomes" id="UP000054771">
    <property type="component" value="Unassembled WGS sequence"/>
</dbReference>
<dbReference type="SUPFAM" id="SSF53474">
    <property type="entry name" value="alpha/beta-Hydrolases"/>
    <property type="match status" value="1"/>
</dbReference>
<dbReference type="InterPro" id="IPR002018">
    <property type="entry name" value="CarbesteraseB"/>
</dbReference>
<dbReference type="OMA" id="MESGAPW"/>
<reference evidence="11" key="1">
    <citation type="journal article" date="2016" name="Genome Announc.">
        <title>Draft genome sequences of fungus Aspergillus calidoustus.</title>
        <authorList>
            <person name="Horn F."/>
            <person name="Linde J."/>
            <person name="Mattern D.J."/>
            <person name="Walther G."/>
            <person name="Guthke R."/>
            <person name="Scherlach K."/>
            <person name="Martin K."/>
            <person name="Brakhage A.A."/>
            <person name="Petzke L."/>
            <person name="Valiante V."/>
        </authorList>
    </citation>
    <scope>NUCLEOTIDE SEQUENCE [LARGE SCALE GENOMIC DNA]</scope>
    <source>
        <strain evidence="11">SF006504</strain>
    </source>
</reference>
<dbReference type="FunFam" id="3.40.50.1820:FF:000213">
    <property type="entry name" value="Carboxylic ester hydrolase"/>
    <property type="match status" value="1"/>
</dbReference>
<dbReference type="GO" id="GO:0006629">
    <property type="term" value="P:lipid metabolic process"/>
    <property type="evidence" value="ECO:0007669"/>
    <property type="project" value="UniProtKB-KW"/>
</dbReference>
<dbReference type="InterPro" id="IPR029058">
    <property type="entry name" value="AB_hydrolase_fold"/>
</dbReference>
<keyword evidence="3" id="KW-0964">Secreted</keyword>
<keyword evidence="7" id="KW-0325">Glycoprotein</keyword>
<keyword evidence="5 8" id="KW-0378">Hydrolase</keyword>
<evidence type="ECO:0000256" key="6">
    <source>
        <dbReference type="ARBA" id="ARBA00023098"/>
    </source>
</evidence>
<dbReference type="OrthoDB" id="408631at2759"/>
<organism evidence="10 11">
    <name type="scientific">Aspergillus calidoustus</name>
    <dbReference type="NCBI Taxonomy" id="454130"/>
    <lineage>
        <taxon>Eukaryota</taxon>
        <taxon>Fungi</taxon>
        <taxon>Dikarya</taxon>
        <taxon>Ascomycota</taxon>
        <taxon>Pezizomycotina</taxon>
        <taxon>Eurotiomycetes</taxon>
        <taxon>Eurotiomycetidae</taxon>
        <taxon>Eurotiales</taxon>
        <taxon>Aspergillaceae</taxon>
        <taxon>Aspergillus</taxon>
        <taxon>Aspergillus subgen. Nidulantes</taxon>
    </lineage>
</organism>
<evidence type="ECO:0000256" key="3">
    <source>
        <dbReference type="ARBA" id="ARBA00022525"/>
    </source>
</evidence>
<keyword evidence="11" id="KW-1185">Reference proteome</keyword>
<evidence type="ECO:0000256" key="4">
    <source>
        <dbReference type="ARBA" id="ARBA00022729"/>
    </source>
</evidence>
<keyword evidence="6" id="KW-0443">Lipid metabolism</keyword>
<feature type="domain" description="Carboxylesterase type B" evidence="9">
    <location>
        <begin position="30"/>
        <end position="538"/>
    </location>
</feature>